<evidence type="ECO:0000313" key="2">
    <source>
        <dbReference type="Proteomes" id="UP001222027"/>
    </source>
</evidence>
<reference evidence="1 2" key="1">
    <citation type="submission" date="2022-12" db="EMBL/GenBank/DDBJ databases">
        <title>Chromosome-scale assembly of the Ensete ventricosum genome.</title>
        <authorList>
            <person name="Dussert Y."/>
            <person name="Stocks J."/>
            <person name="Wendawek A."/>
            <person name="Woldeyes F."/>
            <person name="Nichols R.A."/>
            <person name="Borrell J.S."/>
        </authorList>
    </citation>
    <scope>NUCLEOTIDE SEQUENCE [LARGE SCALE GENOMIC DNA]</scope>
    <source>
        <strain evidence="2">cv. Maze</strain>
        <tissue evidence="1">Seeds</tissue>
    </source>
</reference>
<protein>
    <submittedName>
        <fullName evidence="1">Uncharacterized protein</fullName>
    </submittedName>
</protein>
<organism evidence="1 2">
    <name type="scientific">Ensete ventricosum</name>
    <name type="common">Abyssinian banana</name>
    <name type="synonym">Musa ensete</name>
    <dbReference type="NCBI Taxonomy" id="4639"/>
    <lineage>
        <taxon>Eukaryota</taxon>
        <taxon>Viridiplantae</taxon>
        <taxon>Streptophyta</taxon>
        <taxon>Embryophyta</taxon>
        <taxon>Tracheophyta</taxon>
        <taxon>Spermatophyta</taxon>
        <taxon>Magnoliopsida</taxon>
        <taxon>Liliopsida</taxon>
        <taxon>Zingiberales</taxon>
        <taxon>Musaceae</taxon>
        <taxon>Ensete</taxon>
    </lineage>
</organism>
<proteinExistence type="predicted"/>
<dbReference type="AlphaFoldDB" id="A0AAV8Q557"/>
<sequence length="288" mass="32047">MESFASGSRRCPLRPQFLAPPEIEDEHWGGRSGKAPVFVEATLRCIAMRPLPQFFKRIWTTPSLQSSHPFTAMQDKQHQLRCIGLTDGMIETVAGERLPMFYFICTTSFPSNEASHYGYLNVVTFASLFQSRYHLSLRQAPSLTLAMATLAPSAFTPSTMAFLPLSPLRGLVAFTLLLVSCHFDPATIMPITVVNASLLSCHFRKIYMGVVQGLDKGMMNRGGDEIANDDKIKAINIKNGGEKSDYDEAKMMEPRGDGEEIEIVREPKEASFRLPATFSTLAHLDLHL</sequence>
<dbReference type="Proteomes" id="UP001222027">
    <property type="component" value="Unassembled WGS sequence"/>
</dbReference>
<comment type="caution">
    <text evidence="1">The sequence shown here is derived from an EMBL/GenBank/DDBJ whole genome shotgun (WGS) entry which is preliminary data.</text>
</comment>
<name>A0AAV8Q557_ENSVE</name>
<keyword evidence="2" id="KW-1185">Reference proteome</keyword>
<dbReference type="EMBL" id="JAQQAF010000007">
    <property type="protein sequence ID" value="KAJ8471614.1"/>
    <property type="molecule type" value="Genomic_DNA"/>
</dbReference>
<evidence type="ECO:0000313" key="1">
    <source>
        <dbReference type="EMBL" id="KAJ8471614.1"/>
    </source>
</evidence>
<accession>A0AAV8Q557</accession>
<gene>
    <name evidence="1" type="ORF">OPV22_025957</name>
</gene>